<dbReference type="EMBL" id="CAWUHD010000066">
    <property type="protein sequence ID" value="CAK7226535.1"/>
    <property type="molecule type" value="Genomic_DNA"/>
</dbReference>
<proteinExistence type="predicted"/>
<dbReference type="PANTHER" id="PTHR23024">
    <property type="entry name" value="ARYLACETAMIDE DEACETYLASE"/>
    <property type="match status" value="1"/>
</dbReference>
<dbReference type="Pfam" id="PF07859">
    <property type="entry name" value="Abhydrolase_3"/>
    <property type="match status" value="1"/>
</dbReference>
<dbReference type="InterPro" id="IPR013094">
    <property type="entry name" value="AB_hydrolase_3"/>
</dbReference>
<evidence type="ECO:0000313" key="2">
    <source>
        <dbReference type="EMBL" id="CAK7226535.1"/>
    </source>
</evidence>
<name>A0ABP0C5U4_9PEZI</name>
<dbReference type="PANTHER" id="PTHR23024:SF24">
    <property type="entry name" value="ALPHA_BETA HYDROLASE FOLD-3 DOMAIN-CONTAINING PROTEIN"/>
    <property type="match status" value="1"/>
</dbReference>
<protein>
    <recommendedName>
        <fullName evidence="1">Alpha/beta hydrolase fold-3 domain-containing protein</fullName>
    </recommendedName>
</protein>
<reference evidence="2 3" key="1">
    <citation type="submission" date="2024-01" db="EMBL/GenBank/DDBJ databases">
        <authorList>
            <person name="Allen C."/>
            <person name="Tagirdzhanova G."/>
        </authorList>
    </citation>
    <scope>NUCLEOTIDE SEQUENCE [LARGE SCALE GENOMIC DNA]</scope>
</reference>
<organism evidence="2 3">
    <name type="scientific">Sporothrix eucalyptigena</name>
    <dbReference type="NCBI Taxonomy" id="1812306"/>
    <lineage>
        <taxon>Eukaryota</taxon>
        <taxon>Fungi</taxon>
        <taxon>Dikarya</taxon>
        <taxon>Ascomycota</taxon>
        <taxon>Pezizomycotina</taxon>
        <taxon>Sordariomycetes</taxon>
        <taxon>Sordariomycetidae</taxon>
        <taxon>Ophiostomatales</taxon>
        <taxon>Ophiostomataceae</taxon>
        <taxon>Sporothrix</taxon>
    </lineage>
</organism>
<dbReference type="InterPro" id="IPR029058">
    <property type="entry name" value="AB_hydrolase_fold"/>
</dbReference>
<accession>A0ABP0C5U4</accession>
<dbReference type="Proteomes" id="UP001642482">
    <property type="component" value="Unassembled WGS sequence"/>
</dbReference>
<dbReference type="Gene3D" id="3.40.50.1820">
    <property type="entry name" value="alpha/beta hydrolase"/>
    <property type="match status" value="1"/>
</dbReference>
<evidence type="ECO:0000313" key="3">
    <source>
        <dbReference type="Proteomes" id="UP001642482"/>
    </source>
</evidence>
<comment type="caution">
    <text evidence="2">The sequence shown here is derived from an EMBL/GenBank/DDBJ whole genome shotgun (WGS) entry which is preliminary data.</text>
</comment>
<keyword evidence="3" id="KW-1185">Reference proteome</keyword>
<evidence type="ECO:0000259" key="1">
    <source>
        <dbReference type="Pfam" id="PF07859"/>
    </source>
</evidence>
<sequence>MASIHPDVLGQLDPTFVKFFQDTSGVHVATHKIPLEEIRKDPHKFASRWSLNAVEQGFDRVQDYQVPTKDGTTTITARAYSPDPETAGPGPYSVHVNFHGGGFVFGDLTNDAEYCLHVRDTLPLVVVDVDYRKCPDVKFGTSIEDAWSAIQWVHANSAKLNTNSASLSIGGISAGAQCASICAHLARAAGLSLRLAILAVPPAAAHYKYSSPQDSPFPSFAEYANAPMLGWERIQYFIPYVYPTDQIDELRKAVPAFWFSALEAPNCAGICDTFVVTAGCDPLRDEGEAYARKLVEAGVKVTIRRYPGVPHPFMHMTKVLQQAVDYEADCIALLKQAHGI</sequence>
<gene>
    <name evidence="2" type="ORF">SEUCBS140593_006272</name>
</gene>
<dbReference type="SUPFAM" id="SSF53474">
    <property type="entry name" value="alpha/beta-Hydrolases"/>
    <property type="match status" value="1"/>
</dbReference>
<dbReference type="InterPro" id="IPR050466">
    <property type="entry name" value="Carboxylest/Gibb_receptor"/>
</dbReference>
<feature type="domain" description="Alpha/beta hydrolase fold-3" evidence="1">
    <location>
        <begin position="96"/>
        <end position="314"/>
    </location>
</feature>